<evidence type="ECO:0000313" key="3">
    <source>
        <dbReference type="Proteomes" id="UP000287188"/>
    </source>
</evidence>
<dbReference type="AlphaFoldDB" id="A0A402ATM6"/>
<reference evidence="3" key="1">
    <citation type="submission" date="2018-12" db="EMBL/GenBank/DDBJ databases">
        <title>Tengunoibacter tsumagoiensis gen. nov., sp. nov., Dictyobacter kobayashii sp. nov., D. alpinus sp. nov., and D. joshuensis sp. nov. and description of Dictyobacteraceae fam. nov. within the order Ktedonobacterales isolated from Tengu-no-mugimeshi.</title>
        <authorList>
            <person name="Wang C.M."/>
            <person name="Zheng Y."/>
            <person name="Sakai Y."/>
            <person name="Toyoda A."/>
            <person name="Minakuchi Y."/>
            <person name="Abe K."/>
            <person name="Yokota A."/>
            <person name="Yabe S."/>
        </authorList>
    </citation>
    <scope>NUCLEOTIDE SEQUENCE [LARGE SCALE GENOMIC DNA]</scope>
    <source>
        <strain evidence="3">Uno11</strain>
    </source>
</reference>
<evidence type="ECO:0000259" key="1">
    <source>
        <dbReference type="Pfam" id="PF13847"/>
    </source>
</evidence>
<dbReference type="PANTHER" id="PTHR43591:SF110">
    <property type="entry name" value="RHODANESE DOMAIN-CONTAINING PROTEIN"/>
    <property type="match status" value="1"/>
</dbReference>
<evidence type="ECO:0000313" key="2">
    <source>
        <dbReference type="EMBL" id="GCE22461.1"/>
    </source>
</evidence>
<dbReference type="Proteomes" id="UP000287188">
    <property type="component" value="Unassembled WGS sequence"/>
</dbReference>
<sequence>MLMPRFLHMTYDLDDPAVISVIDQVSLWSARFGFFLFDHLELRPNLNILDLACGTGFPLFELAQMHGASCQVTGVDIWKSAIERARLKAKAAQCSNVQLVEADATRLPFEDGSFDLIISNLGINNFPAPDAVLAECFRVSKPGARLVLTTNPSGHMTEFYALFRQTLLELQKPVYLERLQAHEAHRGSKESLSDQLRAAGFRVGKIRESQFHLRYLDGSAFFTHFLTQIGFLEGWRRVVDQEDEERVFALLENKLNLIAHAAGELRLTVPMLYMEGEKQYRHQH</sequence>
<dbReference type="InterPro" id="IPR029063">
    <property type="entry name" value="SAM-dependent_MTases_sf"/>
</dbReference>
<gene>
    <name evidence="2" type="ORF">KDK_62610</name>
</gene>
<dbReference type="SUPFAM" id="SSF53335">
    <property type="entry name" value="S-adenosyl-L-methionine-dependent methyltransferases"/>
    <property type="match status" value="1"/>
</dbReference>
<dbReference type="PANTHER" id="PTHR43591">
    <property type="entry name" value="METHYLTRANSFERASE"/>
    <property type="match status" value="1"/>
</dbReference>
<feature type="domain" description="Methyltransferase" evidence="1">
    <location>
        <begin position="44"/>
        <end position="167"/>
    </location>
</feature>
<dbReference type="InterPro" id="IPR025714">
    <property type="entry name" value="Methyltranfer_dom"/>
</dbReference>
<comment type="caution">
    <text evidence="2">The sequence shown here is derived from an EMBL/GenBank/DDBJ whole genome shotgun (WGS) entry which is preliminary data.</text>
</comment>
<dbReference type="EMBL" id="BIFS01000002">
    <property type="protein sequence ID" value="GCE22461.1"/>
    <property type="molecule type" value="Genomic_DNA"/>
</dbReference>
<organism evidence="2 3">
    <name type="scientific">Dictyobacter kobayashii</name>
    <dbReference type="NCBI Taxonomy" id="2014872"/>
    <lineage>
        <taxon>Bacteria</taxon>
        <taxon>Bacillati</taxon>
        <taxon>Chloroflexota</taxon>
        <taxon>Ktedonobacteria</taxon>
        <taxon>Ktedonobacterales</taxon>
        <taxon>Dictyobacteraceae</taxon>
        <taxon>Dictyobacter</taxon>
    </lineage>
</organism>
<dbReference type="Gene3D" id="3.40.50.150">
    <property type="entry name" value="Vaccinia Virus protein VP39"/>
    <property type="match status" value="1"/>
</dbReference>
<keyword evidence="3" id="KW-1185">Reference proteome</keyword>
<protein>
    <recommendedName>
        <fullName evidence="1">Methyltransferase domain-containing protein</fullName>
    </recommendedName>
</protein>
<dbReference type="Pfam" id="PF13847">
    <property type="entry name" value="Methyltransf_31"/>
    <property type="match status" value="1"/>
</dbReference>
<proteinExistence type="predicted"/>
<name>A0A402ATM6_9CHLR</name>
<accession>A0A402ATM6</accession>
<dbReference type="CDD" id="cd02440">
    <property type="entry name" value="AdoMet_MTases"/>
    <property type="match status" value="1"/>
</dbReference>